<dbReference type="Proteomes" id="UP000653472">
    <property type="component" value="Unassembled WGS sequence"/>
</dbReference>
<evidence type="ECO:0000313" key="5">
    <source>
        <dbReference type="Proteomes" id="UP000653472"/>
    </source>
</evidence>
<keyword evidence="2" id="KW-0288">FMN</keyword>
<proteinExistence type="predicted"/>
<dbReference type="GO" id="GO:0010181">
    <property type="term" value="F:FMN binding"/>
    <property type="evidence" value="ECO:0007669"/>
    <property type="project" value="TreeGrafter"/>
</dbReference>
<dbReference type="InterPro" id="IPR005025">
    <property type="entry name" value="FMN_Rdtase-like_dom"/>
</dbReference>
<dbReference type="SUPFAM" id="SSF52218">
    <property type="entry name" value="Flavoproteins"/>
    <property type="match status" value="1"/>
</dbReference>
<dbReference type="RefSeq" id="WP_168146429.1">
    <property type="nucleotide sequence ID" value="NZ_JAAVXB010000001.1"/>
</dbReference>
<dbReference type="EMBL" id="JAAVXB010000001">
    <property type="protein sequence ID" value="NKF21194.1"/>
    <property type="molecule type" value="Genomic_DNA"/>
</dbReference>
<dbReference type="PANTHER" id="PTHR30543">
    <property type="entry name" value="CHROMATE REDUCTASE"/>
    <property type="match status" value="1"/>
</dbReference>
<gene>
    <name evidence="4" type="ORF">G7Y82_02615</name>
</gene>
<keyword evidence="2" id="KW-0285">Flavoprotein</keyword>
<dbReference type="PANTHER" id="PTHR30543:SF21">
    <property type="entry name" value="NAD(P)H-DEPENDENT FMN REDUCTASE LOT6"/>
    <property type="match status" value="1"/>
</dbReference>
<sequence>MNWLAICGSLRRQSTNLAVLHAAARLAPPGIAVRVYSLAALPLFNPDLEAEMPAVVREWRAAVAAADGLLISSPEYAHGVSGVLKNALDWLVSGPEFVGKPVALLNASTRAEHAPAQLVEILRTMSGIVVESASLDLPLLGTQRDADAIVVDPSMTTLLQAALQNFAATIAAVV</sequence>
<dbReference type="GO" id="GO:0005829">
    <property type="term" value="C:cytosol"/>
    <property type="evidence" value="ECO:0007669"/>
    <property type="project" value="TreeGrafter"/>
</dbReference>
<feature type="domain" description="NADPH-dependent FMN reductase-like" evidence="3">
    <location>
        <begin position="1"/>
        <end position="133"/>
    </location>
</feature>
<name>A0A969W7A1_9GAMM</name>
<evidence type="ECO:0000313" key="4">
    <source>
        <dbReference type="EMBL" id="NKF21194.1"/>
    </source>
</evidence>
<keyword evidence="5" id="KW-1185">Reference proteome</keyword>
<evidence type="ECO:0000256" key="2">
    <source>
        <dbReference type="ARBA" id="ARBA00022643"/>
    </source>
</evidence>
<evidence type="ECO:0000259" key="3">
    <source>
        <dbReference type="Pfam" id="PF03358"/>
    </source>
</evidence>
<comment type="cofactor">
    <cofactor evidence="1">
        <name>FMN</name>
        <dbReference type="ChEBI" id="CHEBI:58210"/>
    </cofactor>
</comment>
<dbReference type="Pfam" id="PF03358">
    <property type="entry name" value="FMN_red"/>
    <property type="match status" value="1"/>
</dbReference>
<accession>A0A969W7A1</accession>
<dbReference type="AlphaFoldDB" id="A0A969W7A1"/>
<evidence type="ECO:0000256" key="1">
    <source>
        <dbReference type="ARBA" id="ARBA00001917"/>
    </source>
</evidence>
<dbReference type="Gene3D" id="3.40.50.360">
    <property type="match status" value="1"/>
</dbReference>
<dbReference type="InterPro" id="IPR029039">
    <property type="entry name" value="Flavoprotein-like_sf"/>
</dbReference>
<dbReference type="InterPro" id="IPR050712">
    <property type="entry name" value="NAD(P)H-dep_reductase"/>
</dbReference>
<comment type="caution">
    <text evidence="4">The sequence shown here is derived from an EMBL/GenBank/DDBJ whole genome shotgun (WGS) entry which is preliminary data.</text>
</comment>
<reference evidence="4" key="1">
    <citation type="submission" date="2020-03" db="EMBL/GenBank/DDBJ databases">
        <title>Solimonas marina sp. nov., isolated from deep seawater of the Pacific Ocean.</title>
        <authorList>
            <person name="Liu X."/>
            <person name="Lai Q."/>
            <person name="Sun F."/>
            <person name="Gai Y."/>
            <person name="Li G."/>
            <person name="Shao Z."/>
        </authorList>
    </citation>
    <scope>NUCLEOTIDE SEQUENCE</scope>
    <source>
        <strain evidence="4">C16B3</strain>
    </source>
</reference>
<protein>
    <submittedName>
        <fullName evidence="4">NAD(P)H-dependent oxidoreductase</fullName>
    </submittedName>
</protein>
<organism evidence="4 5">
    <name type="scientific">Solimonas marina</name>
    <dbReference type="NCBI Taxonomy" id="2714601"/>
    <lineage>
        <taxon>Bacteria</taxon>
        <taxon>Pseudomonadati</taxon>
        <taxon>Pseudomonadota</taxon>
        <taxon>Gammaproteobacteria</taxon>
        <taxon>Nevskiales</taxon>
        <taxon>Nevskiaceae</taxon>
        <taxon>Solimonas</taxon>
    </lineage>
</organism>
<dbReference type="GO" id="GO:0016491">
    <property type="term" value="F:oxidoreductase activity"/>
    <property type="evidence" value="ECO:0007669"/>
    <property type="project" value="InterPro"/>
</dbReference>